<feature type="transmembrane region" description="Helical" evidence="6">
    <location>
        <begin position="45"/>
        <end position="66"/>
    </location>
</feature>
<dbReference type="Pfam" id="PF07690">
    <property type="entry name" value="MFS_1"/>
    <property type="match status" value="1"/>
</dbReference>
<evidence type="ECO:0000313" key="7">
    <source>
        <dbReference type="EMBL" id="MBC9711898.1"/>
    </source>
</evidence>
<keyword evidence="3 6" id="KW-0812">Transmembrane</keyword>
<name>A0ABR7SC20_9ACTN</name>
<evidence type="ECO:0000313" key="8">
    <source>
        <dbReference type="Proteomes" id="UP000642284"/>
    </source>
</evidence>
<keyword evidence="8" id="KW-1185">Reference proteome</keyword>
<feature type="transmembrane region" description="Helical" evidence="6">
    <location>
        <begin position="373"/>
        <end position="390"/>
    </location>
</feature>
<evidence type="ECO:0000256" key="6">
    <source>
        <dbReference type="SAM" id="Phobius"/>
    </source>
</evidence>
<dbReference type="RefSeq" id="WP_187812408.1">
    <property type="nucleotide sequence ID" value="NZ_JACTVJ010000004.1"/>
</dbReference>
<keyword evidence="5 6" id="KW-0472">Membrane</keyword>
<comment type="subcellular location">
    <subcellularLocation>
        <location evidence="1">Cell membrane</location>
        <topology evidence="1">Multi-pass membrane protein</topology>
    </subcellularLocation>
</comment>
<dbReference type="PANTHER" id="PTHR23513">
    <property type="entry name" value="INTEGRAL MEMBRANE EFFLUX PROTEIN-RELATED"/>
    <property type="match status" value="1"/>
</dbReference>
<evidence type="ECO:0000256" key="3">
    <source>
        <dbReference type="ARBA" id="ARBA00022692"/>
    </source>
</evidence>
<feature type="transmembrane region" description="Helical" evidence="6">
    <location>
        <begin position="222"/>
        <end position="245"/>
    </location>
</feature>
<dbReference type="EMBL" id="JACTVJ010000004">
    <property type="protein sequence ID" value="MBC9711898.1"/>
    <property type="molecule type" value="Genomic_DNA"/>
</dbReference>
<dbReference type="Gene3D" id="1.20.1250.20">
    <property type="entry name" value="MFS general substrate transporter like domains"/>
    <property type="match status" value="1"/>
</dbReference>
<organism evidence="7 8">
    <name type="scientific">Streptomyces polyasparticus</name>
    <dbReference type="NCBI Taxonomy" id="2767826"/>
    <lineage>
        <taxon>Bacteria</taxon>
        <taxon>Bacillati</taxon>
        <taxon>Actinomycetota</taxon>
        <taxon>Actinomycetes</taxon>
        <taxon>Kitasatosporales</taxon>
        <taxon>Streptomycetaceae</taxon>
        <taxon>Streptomyces</taxon>
    </lineage>
</organism>
<feature type="transmembrane region" description="Helical" evidence="6">
    <location>
        <begin position="308"/>
        <end position="331"/>
    </location>
</feature>
<protein>
    <submittedName>
        <fullName evidence="7">MFS transporter</fullName>
    </submittedName>
</protein>
<evidence type="ECO:0000256" key="1">
    <source>
        <dbReference type="ARBA" id="ARBA00004651"/>
    </source>
</evidence>
<gene>
    <name evidence="7" type="ORF">H9Y04_04850</name>
</gene>
<reference evidence="7 8" key="1">
    <citation type="submission" date="2020-08" db="EMBL/GenBank/DDBJ databases">
        <title>Genemic of Streptomyces polyaspartic.</title>
        <authorList>
            <person name="Liu W."/>
        </authorList>
    </citation>
    <scope>NUCLEOTIDE SEQUENCE [LARGE SCALE GENOMIC DNA]</scope>
    <source>
        <strain evidence="7 8">TRM66268-LWL</strain>
    </source>
</reference>
<evidence type="ECO:0000256" key="4">
    <source>
        <dbReference type="ARBA" id="ARBA00022989"/>
    </source>
</evidence>
<feature type="transmembrane region" description="Helical" evidence="6">
    <location>
        <begin position="16"/>
        <end position="39"/>
    </location>
</feature>
<dbReference type="Proteomes" id="UP000642284">
    <property type="component" value="Unassembled WGS sequence"/>
</dbReference>
<sequence length="401" mass="41206">MAWTTWQVVRDRNAGLYLGGVVVSGFGTSAMWLVSGVWVKSLTGSSSLAALATFALWLPVLAGPLLGTLADRTRRRPLLIWTNLGLAALLCTLLAVDAADRVWILFAVLFVYGAAGVVHDAAEAALVASAVDKKLLGDFNGLRMTANEGMKLVAPLAGAGLFAAYGGARVALLDALTFVAAAGLYALLRVKEEPKSTRASGSWWTRTVEGARYLRHHPTLRTLALAGGFTMFLAGINGALIFAVVDEGLGRSPAFAGVLYAVQGVGSVAIGLLSGPLLRRYGERVFAAAGLGLFAGSVALRALPYDAVALVCSAGIGVGLPCVLIAVLTAVQRETPDELVGRVAATANTLVFAPNAVALGAGAGLVALADHRVLLAALGVAGLAAVPRVLSSTRHPHRAGT</sequence>
<feature type="transmembrane region" description="Helical" evidence="6">
    <location>
        <begin position="257"/>
        <end position="278"/>
    </location>
</feature>
<keyword evidence="4 6" id="KW-1133">Transmembrane helix</keyword>
<dbReference type="PANTHER" id="PTHR23513:SF6">
    <property type="entry name" value="MAJOR FACILITATOR SUPERFAMILY ASSOCIATED DOMAIN-CONTAINING PROTEIN"/>
    <property type="match status" value="1"/>
</dbReference>
<comment type="caution">
    <text evidence="7">The sequence shown here is derived from an EMBL/GenBank/DDBJ whole genome shotgun (WGS) entry which is preliminary data.</text>
</comment>
<dbReference type="InterPro" id="IPR011701">
    <property type="entry name" value="MFS"/>
</dbReference>
<feature type="transmembrane region" description="Helical" evidence="6">
    <location>
        <begin position="171"/>
        <end position="188"/>
    </location>
</feature>
<keyword evidence="2" id="KW-1003">Cell membrane</keyword>
<feature type="transmembrane region" description="Helical" evidence="6">
    <location>
        <begin position="285"/>
        <end position="302"/>
    </location>
</feature>
<dbReference type="CDD" id="cd06173">
    <property type="entry name" value="MFS_MefA_like"/>
    <property type="match status" value="1"/>
</dbReference>
<dbReference type="SUPFAM" id="SSF103473">
    <property type="entry name" value="MFS general substrate transporter"/>
    <property type="match status" value="1"/>
</dbReference>
<evidence type="ECO:0000256" key="2">
    <source>
        <dbReference type="ARBA" id="ARBA00022475"/>
    </source>
</evidence>
<evidence type="ECO:0000256" key="5">
    <source>
        <dbReference type="ARBA" id="ARBA00023136"/>
    </source>
</evidence>
<feature type="transmembrane region" description="Helical" evidence="6">
    <location>
        <begin position="343"/>
        <end position="367"/>
    </location>
</feature>
<proteinExistence type="predicted"/>
<feature type="transmembrane region" description="Helical" evidence="6">
    <location>
        <begin position="78"/>
        <end position="96"/>
    </location>
</feature>
<dbReference type="InterPro" id="IPR036259">
    <property type="entry name" value="MFS_trans_sf"/>
</dbReference>
<accession>A0ABR7SC20</accession>